<dbReference type="PIRSF" id="PIRSF014753">
    <property type="entry name" value="UCP014753"/>
    <property type="match status" value="1"/>
</dbReference>
<organism evidence="3 4">
    <name type="scientific">Streptomyces phyllanthi</name>
    <dbReference type="NCBI Taxonomy" id="1803180"/>
    <lineage>
        <taxon>Bacteria</taxon>
        <taxon>Bacillati</taxon>
        <taxon>Actinomycetota</taxon>
        <taxon>Actinomycetes</taxon>
        <taxon>Kitasatosporales</taxon>
        <taxon>Streptomycetaceae</taxon>
        <taxon>Streptomyces</taxon>
    </lineage>
</organism>
<evidence type="ECO:0000259" key="2">
    <source>
        <dbReference type="Pfam" id="PF10022"/>
    </source>
</evidence>
<dbReference type="PANTHER" id="PTHR35339">
    <property type="entry name" value="LINALOOL DEHYDRATASE_ISOMERASE DOMAIN-CONTAINING PROTEIN"/>
    <property type="match status" value="1"/>
</dbReference>
<protein>
    <submittedName>
        <fullName evidence="3">DUF2264 domain-containing protein</fullName>
    </submittedName>
</protein>
<feature type="compositionally biased region" description="Polar residues" evidence="1">
    <location>
        <begin position="417"/>
        <end position="426"/>
    </location>
</feature>
<feature type="region of interest" description="Disordered" evidence="1">
    <location>
        <begin position="398"/>
        <end position="430"/>
    </location>
</feature>
<gene>
    <name evidence="3" type="ORF">FNH04_30875</name>
</gene>
<dbReference type="RefSeq" id="WP_152789071.1">
    <property type="nucleotide sequence ID" value="NZ_BAABEQ010000013.1"/>
</dbReference>
<dbReference type="Pfam" id="PF10022">
    <property type="entry name" value="DUF2264"/>
    <property type="match status" value="1"/>
</dbReference>
<keyword evidence="4" id="KW-1185">Reference proteome</keyword>
<accession>A0A5N8W9J6</accession>
<evidence type="ECO:0000313" key="4">
    <source>
        <dbReference type="Proteomes" id="UP000326979"/>
    </source>
</evidence>
<dbReference type="AlphaFoldDB" id="A0A5N8W9J6"/>
<dbReference type="Proteomes" id="UP000326979">
    <property type="component" value="Unassembled WGS sequence"/>
</dbReference>
<name>A0A5N8W9J6_9ACTN</name>
<evidence type="ECO:0000256" key="1">
    <source>
        <dbReference type="SAM" id="MobiDB-lite"/>
    </source>
</evidence>
<proteinExistence type="predicted"/>
<dbReference type="PANTHER" id="PTHR35339:SF4">
    <property type="entry name" value="LINALOOL DEHYDRATASE_ISOMERASE DOMAIN-CONTAINING PROTEIN"/>
    <property type="match status" value="1"/>
</dbReference>
<feature type="domain" description="DUF2264" evidence="2">
    <location>
        <begin position="23"/>
        <end position="367"/>
    </location>
</feature>
<dbReference type="InterPro" id="IPR049349">
    <property type="entry name" value="DUF2264_N"/>
</dbReference>
<dbReference type="OrthoDB" id="9813465at2"/>
<evidence type="ECO:0000313" key="3">
    <source>
        <dbReference type="EMBL" id="MPY44151.1"/>
    </source>
</evidence>
<reference evidence="3 4" key="1">
    <citation type="submission" date="2019-07" db="EMBL/GenBank/DDBJ databases">
        <title>New species of Amycolatopsis and Streptomyces.</title>
        <authorList>
            <person name="Duangmal K."/>
            <person name="Teo W.F.A."/>
            <person name="Lipun K."/>
        </authorList>
    </citation>
    <scope>NUCLEOTIDE SEQUENCE [LARGE SCALE GENOMIC DNA]</scope>
    <source>
        <strain evidence="3 4">TISTR 2346</strain>
    </source>
</reference>
<sequence length="630" mass="68572">MLPAPHLPLPPTDRVLSPFTGWTREHWEVLADRQLEALFPYATPGFAQYRLPGRGSASGVVADGLEGFARSFLLASFRIAGAGGAVDTHLTERYVRGLTTGTDRHSGEPWPELTDCSPQMAEAAAIALGLHETRPWIWERLAPEVQEQIVDWLWGFVGRRTTDDHARLCQVVAEQFLASVGAPYRQEDIEAGLDRVEDWYAGDGWYSDGDGRTFDYHNAWSLHLYCLLWSRMTGGDDGGRGPVYRERLAQFLASYPRFFGADGAPVHHGRSLTYRFAATAPVWLGALAGCTPLTPGLTRRLASGAVRHFVERGVPDERGLLPLGWYGTFLPATAASSGPGSPYWAATAFLGLLLPPDHPVWTAREQRLPVEESDQYTALPAPGWLLHGTRHDGIVRLVNHGSSPRDPADDDPLSSRLGYSTATAPETGTHARERNVDGHLALLAPDGTPSRRRRIRPLRCSGRMAASRYDARLPGSDQEFPVETTSVLRGPWEIRVHRVGAPAGASVREGGYAVAARNRPSAERGTGWAMVRTAHGLTSAVVALHGWDADTGIAREVEANAFGPHSATPYLRCAAGLPSGSGVFVTLLALTRDTVHPQALRESVRCAVEDDEVRITFPEGDTVLVRLLAA</sequence>
<dbReference type="InterPro" id="IPR016624">
    <property type="entry name" value="UCP014753"/>
</dbReference>
<comment type="caution">
    <text evidence="3">The sequence shown here is derived from an EMBL/GenBank/DDBJ whole genome shotgun (WGS) entry which is preliminary data.</text>
</comment>
<dbReference type="EMBL" id="VJZE01000294">
    <property type="protein sequence ID" value="MPY44151.1"/>
    <property type="molecule type" value="Genomic_DNA"/>
</dbReference>